<evidence type="ECO:0000256" key="2">
    <source>
        <dbReference type="SAM" id="Phobius"/>
    </source>
</evidence>
<keyword evidence="2" id="KW-0472">Membrane</keyword>
<name>A0A1F8ARU9_9BACT</name>
<reference evidence="3 4" key="1">
    <citation type="journal article" date="2016" name="Nat. Commun.">
        <title>Thousands of microbial genomes shed light on interconnected biogeochemical processes in an aquifer system.</title>
        <authorList>
            <person name="Anantharaman K."/>
            <person name="Brown C.T."/>
            <person name="Hug L.A."/>
            <person name="Sharon I."/>
            <person name="Castelle C.J."/>
            <person name="Probst A.J."/>
            <person name="Thomas B.C."/>
            <person name="Singh A."/>
            <person name="Wilkins M.J."/>
            <person name="Karaoz U."/>
            <person name="Brodie E.L."/>
            <person name="Williams K.H."/>
            <person name="Hubbard S.S."/>
            <person name="Banfield J.F."/>
        </authorList>
    </citation>
    <scope>NUCLEOTIDE SEQUENCE [LARGE SCALE GENOMIC DNA]</scope>
</reference>
<evidence type="ECO:0000256" key="1">
    <source>
        <dbReference type="SAM" id="MobiDB-lite"/>
    </source>
</evidence>
<feature type="compositionally biased region" description="Polar residues" evidence="1">
    <location>
        <begin position="51"/>
        <end position="60"/>
    </location>
</feature>
<keyword evidence="2" id="KW-0812">Transmembrane</keyword>
<dbReference type="Gene3D" id="2.50.20.20">
    <property type="match status" value="1"/>
</dbReference>
<feature type="transmembrane region" description="Helical" evidence="2">
    <location>
        <begin position="81"/>
        <end position="103"/>
    </location>
</feature>
<organism evidence="3 4">
    <name type="scientific">Candidatus Woesebacteria bacterium RIFCSPHIGHO2_12_FULL_41_24</name>
    <dbReference type="NCBI Taxonomy" id="1802510"/>
    <lineage>
        <taxon>Bacteria</taxon>
        <taxon>Candidatus Woeseibacteriota</taxon>
    </lineage>
</organism>
<dbReference type="AlphaFoldDB" id="A0A1F8ARU9"/>
<accession>A0A1F8ARU9</accession>
<evidence type="ECO:0000313" key="3">
    <source>
        <dbReference type="EMBL" id="OGM54483.1"/>
    </source>
</evidence>
<keyword evidence="2" id="KW-1133">Transmembrane helix</keyword>
<dbReference type="Proteomes" id="UP000178603">
    <property type="component" value="Unassembled WGS sequence"/>
</dbReference>
<sequence>MNDNSQTSQTSSQEPAVAAGPPPAGDPNLENLSKGVPPDMKLDQVPPDLQESPQVVQTTTSTDELIPERQELRKSKKGLKLFLALLLLFLLVFGIGGGVFYAVAYEKIDIGNKDLQRSVAYFVQDLPFTPKTPKYVLEKAYLVQKDVQSVSFDASVALSSGSLSILGLGNFDMQFVGDIDYLDLENLKAKMNVSVVKEFDMDIVTVGDKAYLRVNKVPSLVLSFVGISSDKISPFLGTWVALEQEDLYGSGTVQNPTPSSGMTGDELAKSLELALEEKVLAAMEMTEELLDGKKSYKFHFSPSADLLDYIMKRAGDINNQDSSYSGDYKASDYYKDLSLDVWVDANTYYTTKVSVSIVLDSGSSLPGGSAFLDDPLSMLGSSQQFDIAFVMKLSNHGNVPEIVAPADAKSVEQFSKELEAAFMSELGSIGVDEFGNDFLSI</sequence>
<feature type="compositionally biased region" description="Low complexity" evidence="1">
    <location>
        <begin position="1"/>
        <end position="19"/>
    </location>
</feature>
<protein>
    <submittedName>
        <fullName evidence="3">Uncharacterized protein</fullName>
    </submittedName>
</protein>
<evidence type="ECO:0000313" key="4">
    <source>
        <dbReference type="Proteomes" id="UP000178603"/>
    </source>
</evidence>
<proteinExistence type="predicted"/>
<dbReference type="EMBL" id="MGGW01000014">
    <property type="protein sequence ID" value="OGM54483.1"/>
    <property type="molecule type" value="Genomic_DNA"/>
</dbReference>
<gene>
    <name evidence="3" type="ORF">A3E44_00265</name>
</gene>
<feature type="region of interest" description="Disordered" evidence="1">
    <location>
        <begin position="1"/>
        <end position="60"/>
    </location>
</feature>
<comment type="caution">
    <text evidence="3">The sequence shown here is derived from an EMBL/GenBank/DDBJ whole genome shotgun (WGS) entry which is preliminary data.</text>
</comment>